<evidence type="ECO:0000313" key="2">
    <source>
        <dbReference type="Proteomes" id="UP000077623"/>
    </source>
</evidence>
<accession>A0A1A9QCD6</accession>
<gene>
    <name evidence="1" type="ORF">A6V39_03235</name>
</gene>
<organism evidence="1 2">
    <name type="scientific">Candidatus Mycoplasma haematobovis</name>
    <dbReference type="NCBI Taxonomy" id="432608"/>
    <lineage>
        <taxon>Bacteria</taxon>
        <taxon>Bacillati</taxon>
        <taxon>Mycoplasmatota</taxon>
        <taxon>Mollicutes</taxon>
        <taxon>Mycoplasmataceae</taxon>
        <taxon>Mycoplasma</taxon>
    </lineage>
</organism>
<dbReference type="EMBL" id="LWUJ01000012">
    <property type="protein sequence ID" value="OAL09898.1"/>
    <property type="molecule type" value="Genomic_DNA"/>
</dbReference>
<sequence length="202" mass="22874">MISVAQKTSIVIGGVAAVSGLSSAIYLSTWTTIEQQISKEGLKLISNEEDYKFVLFIHKDSSELKVAINKDSLDFQAQGFEVKKWCEKSLKEWAPNDTLLKQVKAWCIVPKIKTLKDKLTGKLHKENAWQSKFTTFASNPDKDNKLLAALNESRSKNPLAKESKDGGTELSKWCDSALEQKIYEVDTKHKTEKNIEDWCFEK</sequence>
<dbReference type="AlphaFoldDB" id="A0A1A9QCD6"/>
<dbReference type="STRING" id="432608.A6V39_03235"/>
<name>A0A1A9QCD6_9MOLU</name>
<reference evidence="2" key="1">
    <citation type="submission" date="2016-04" db="EMBL/GenBank/DDBJ databases">
        <authorList>
            <person name="Quiroz-Castaneda R.E."/>
            <person name="Martinez-Ocampo F."/>
        </authorList>
    </citation>
    <scope>NUCLEOTIDE SEQUENCE [LARGE SCALE GENOMIC DNA]</scope>
    <source>
        <strain evidence="2">INIFAP01</strain>
    </source>
</reference>
<evidence type="ECO:0000313" key="1">
    <source>
        <dbReference type="EMBL" id="OAL09898.1"/>
    </source>
</evidence>
<dbReference type="RefSeq" id="WP_187150285.1">
    <property type="nucleotide sequence ID" value="NZ_LWUJ01000012.1"/>
</dbReference>
<protein>
    <submittedName>
        <fullName evidence="1">Uncharacterized protein</fullName>
    </submittedName>
</protein>
<comment type="caution">
    <text evidence="1">The sequence shown here is derived from an EMBL/GenBank/DDBJ whole genome shotgun (WGS) entry which is preliminary data.</text>
</comment>
<keyword evidence="2" id="KW-1185">Reference proteome</keyword>
<dbReference type="Proteomes" id="UP000077623">
    <property type="component" value="Unassembled WGS sequence"/>
</dbReference>
<proteinExistence type="predicted"/>